<gene>
    <name evidence="7" type="ORF">NK125_05345</name>
</gene>
<dbReference type="InterPro" id="IPR052902">
    <property type="entry name" value="ABC-2_transporter"/>
</dbReference>
<evidence type="ECO:0000256" key="3">
    <source>
        <dbReference type="ARBA" id="ARBA00022989"/>
    </source>
</evidence>
<keyword evidence="4 5" id="KW-0472">Membrane</keyword>
<proteinExistence type="inferred from homology"/>
<protein>
    <recommendedName>
        <fullName evidence="5">Transport permease protein</fullName>
    </recommendedName>
</protein>
<feature type="transmembrane region" description="Helical" evidence="5">
    <location>
        <begin position="53"/>
        <end position="78"/>
    </location>
</feature>
<keyword evidence="5" id="KW-1003">Cell membrane</keyword>
<dbReference type="Pfam" id="PF01061">
    <property type="entry name" value="ABC2_membrane"/>
    <property type="match status" value="1"/>
</dbReference>
<feature type="transmembrane region" description="Helical" evidence="5">
    <location>
        <begin position="222"/>
        <end position="241"/>
    </location>
</feature>
<keyword evidence="2 5" id="KW-0812">Transmembrane</keyword>
<dbReference type="PANTHER" id="PTHR43027:SF2">
    <property type="entry name" value="TRANSPORT PERMEASE PROTEIN"/>
    <property type="match status" value="1"/>
</dbReference>
<keyword evidence="3 5" id="KW-1133">Transmembrane helix</keyword>
<comment type="similarity">
    <text evidence="5">Belongs to the ABC-2 integral membrane protein family.</text>
</comment>
<dbReference type="InterPro" id="IPR047817">
    <property type="entry name" value="ABC2_TM_bact-type"/>
</dbReference>
<name>A0ABT1E7P7_9FIRM</name>
<evidence type="ECO:0000256" key="4">
    <source>
        <dbReference type="ARBA" id="ARBA00023136"/>
    </source>
</evidence>
<dbReference type="EMBL" id="JAMZFW010000005">
    <property type="protein sequence ID" value="MCP1101839.1"/>
    <property type="molecule type" value="Genomic_DNA"/>
</dbReference>
<evidence type="ECO:0000256" key="5">
    <source>
        <dbReference type="RuleBase" id="RU361157"/>
    </source>
</evidence>
<organism evidence="7 8">
    <name type="scientific">Aequitasia blattaphilus</name>
    <dbReference type="NCBI Taxonomy" id="2949332"/>
    <lineage>
        <taxon>Bacteria</taxon>
        <taxon>Bacillati</taxon>
        <taxon>Bacillota</taxon>
        <taxon>Clostridia</taxon>
        <taxon>Lachnospirales</taxon>
        <taxon>Lachnospiraceae</taxon>
        <taxon>Aequitasia</taxon>
    </lineage>
</organism>
<feature type="transmembrane region" description="Helical" evidence="5">
    <location>
        <begin position="99"/>
        <end position="129"/>
    </location>
</feature>
<keyword evidence="8" id="KW-1185">Reference proteome</keyword>
<evidence type="ECO:0000313" key="7">
    <source>
        <dbReference type="EMBL" id="MCP1101839.1"/>
    </source>
</evidence>
<evidence type="ECO:0000259" key="6">
    <source>
        <dbReference type="PROSITE" id="PS51012"/>
    </source>
</evidence>
<dbReference type="Proteomes" id="UP001523566">
    <property type="component" value="Unassembled WGS sequence"/>
</dbReference>
<feature type="transmembrane region" description="Helical" evidence="5">
    <location>
        <begin position="21"/>
        <end position="41"/>
    </location>
</feature>
<dbReference type="InterPro" id="IPR013525">
    <property type="entry name" value="ABC2_TM"/>
</dbReference>
<dbReference type="PRINTS" id="PR00164">
    <property type="entry name" value="ABC2TRNSPORT"/>
</dbReference>
<dbReference type="InterPro" id="IPR000412">
    <property type="entry name" value="ABC_2_transport"/>
</dbReference>
<comment type="subcellular location">
    <subcellularLocation>
        <location evidence="5">Cell membrane</location>
        <topology evidence="5">Multi-pass membrane protein</topology>
    </subcellularLocation>
    <subcellularLocation>
        <location evidence="1">Membrane</location>
        <topology evidence="1">Multi-pass membrane protein</topology>
    </subcellularLocation>
</comment>
<feature type="domain" description="ABC transmembrane type-2" evidence="6">
    <location>
        <begin position="20"/>
        <end position="247"/>
    </location>
</feature>
<keyword evidence="5" id="KW-0813">Transport</keyword>
<dbReference type="PANTHER" id="PTHR43027">
    <property type="entry name" value="DOXORUBICIN RESISTANCE ABC TRANSPORTER PERMEASE PROTEIN DRRC-RELATED"/>
    <property type="match status" value="1"/>
</dbReference>
<comment type="caution">
    <text evidence="7">The sequence shown here is derived from an EMBL/GenBank/DDBJ whole genome shotgun (WGS) entry which is preliminary data.</text>
</comment>
<evidence type="ECO:0000313" key="8">
    <source>
        <dbReference type="Proteomes" id="UP001523566"/>
    </source>
</evidence>
<sequence>MRKMKTIISIEGKLALRCPDGVIFGICMPIGILLLIGIIAGDKVIQGPVPMTFLDSAFAALTTVGICASAFMGIPINLADYRDKKILKHFYVTPSSPLLLVYGNIIIGALTAIVSALGISIVAVVFFGYRMNGNIFLFILGYFIVMVSMYSLGMLIASLCRTIKSANIVCSIVYFPMLLLSGATIPYELFPKGMQMVANIFPLTQGIKILKVLSTSGTINELILPIVYLLILSIVCVVISVKTFRWE</sequence>
<feature type="transmembrane region" description="Helical" evidence="5">
    <location>
        <begin position="135"/>
        <end position="156"/>
    </location>
</feature>
<dbReference type="RefSeq" id="WP_262065624.1">
    <property type="nucleotide sequence ID" value="NZ_JAMXOD010000005.1"/>
</dbReference>
<evidence type="ECO:0000256" key="2">
    <source>
        <dbReference type="ARBA" id="ARBA00022692"/>
    </source>
</evidence>
<evidence type="ECO:0000256" key="1">
    <source>
        <dbReference type="ARBA" id="ARBA00004141"/>
    </source>
</evidence>
<feature type="transmembrane region" description="Helical" evidence="5">
    <location>
        <begin position="168"/>
        <end position="187"/>
    </location>
</feature>
<reference evidence="7 8" key="1">
    <citation type="journal article" date="2022" name="Genome Biol. Evol.">
        <title>Host diet, physiology and behaviors set the stage for Lachnospiraceae cladogenesis.</title>
        <authorList>
            <person name="Vera-Ponce De Leon A."/>
            <person name="Schneider M."/>
            <person name="Jahnes B.C."/>
            <person name="Sadowski V."/>
            <person name="Camuy-Velez L.A."/>
            <person name="Duan J."/>
            <person name="Sabree Z.L."/>
        </authorList>
    </citation>
    <scope>NUCLEOTIDE SEQUENCE [LARGE SCALE GENOMIC DNA]</scope>
    <source>
        <strain evidence="7 8">PAL113</strain>
    </source>
</reference>
<accession>A0ABT1E7P7</accession>
<dbReference type="PIRSF" id="PIRSF006648">
    <property type="entry name" value="DrrB"/>
    <property type="match status" value="1"/>
</dbReference>
<dbReference type="PROSITE" id="PS51012">
    <property type="entry name" value="ABC_TM2"/>
    <property type="match status" value="1"/>
</dbReference>